<reference evidence="2" key="2">
    <citation type="submission" date="2019-07" db="EMBL/GenBank/DDBJ databases">
        <authorList>
            <person name="Yang Y."/>
            <person name="Bocs S."/>
            <person name="Baudouin L."/>
        </authorList>
    </citation>
    <scope>NUCLEOTIDE SEQUENCE</scope>
    <source>
        <tissue evidence="2">Spear leaf of Hainan Tall coconut</tissue>
    </source>
</reference>
<evidence type="ECO:0000313" key="2">
    <source>
        <dbReference type="EMBL" id="KAG1327512.1"/>
    </source>
</evidence>
<name>A0A8K0HVM7_COCNU</name>
<gene>
    <name evidence="2" type="ORF">COCNU_01G014460</name>
</gene>
<accession>A0A8K0HVM7</accession>
<proteinExistence type="predicted"/>
<keyword evidence="3" id="KW-1185">Reference proteome</keyword>
<evidence type="ECO:0000313" key="3">
    <source>
        <dbReference type="Proteomes" id="UP000797356"/>
    </source>
</evidence>
<protein>
    <submittedName>
        <fullName evidence="2">Putative trihelix transcription factor ASR3</fullName>
    </submittedName>
</protein>
<dbReference type="EMBL" id="CM017872">
    <property type="protein sequence ID" value="KAG1327512.1"/>
    <property type="molecule type" value="Genomic_DNA"/>
</dbReference>
<sequence>MLDYPSIDSFIQNQNQCKWDNLLHDNKKVRNYKAHAMASIVYSTARDWPSYWVMEWYKLNSKCKSIQRRPSEGGMAGMEDIGSGRKQVG</sequence>
<organism evidence="2 3">
    <name type="scientific">Cocos nucifera</name>
    <name type="common">Coconut palm</name>
    <dbReference type="NCBI Taxonomy" id="13894"/>
    <lineage>
        <taxon>Eukaryota</taxon>
        <taxon>Viridiplantae</taxon>
        <taxon>Streptophyta</taxon>
        <taxon>Embryophyta</taxon>
        <taxon>Tracheophyta</taxon>
        <taxon>Spermatophyta</taxon>
        <taxon>Magnoliopsida</taxon>
        <taxon>Liliopsida</taxon>
        <taxon>Arecaceae</taxon>
        <taxon>Arecoideae</taxon>
        <taxon>Cocoseae</taxon>
        <taxon>Attaleinae</taxon>
        <taxon>Cocos</taxon>
    </lineage>
</organism>
<feature type="region of interest" description="Disordered" evidence="1">
    <location>
        <begin position="67"/>
        <end position="89"/>
    </location>
</feature>
<dbReference type="AlphaFoldDB" id="A0A8K0HVM7"/>
<dbReference type="Proteomes" id="UP000797356">
    <property type="component" value="Chromosome 1"/>
</dbReference>
<evidence type="ECO:0000256" key="1">
    <source>
        <dbReference type="SAM" id="MobiDB-lite"/>
    </source>
</evidence>
<comment type="caution">
    <text evidence="2">The sequence shown here is derived from an EMBL/GenBank/DDBJ whole genome shotgun (WGS) entry which is preliminary data.</text>
</comment>
<reference evidence="2" key="1">
    <citation type="journal article" date="2017" name="Gigascience">
        <title>The genome draft of coconut (Cocos nucifera).</title>
        <authorList>
            <person name="Xiao Y."/>
            <person name="Xu P."/>
            <person name="Fan H."/>
            <person name="Baudouin L."/>
            <person name="Xia W."/>
            <person name="Bocs S."/>
            <person name="Xu J."/>
            <person name="Li Q."/>
            <person name="Guo A."/>
            <person name="Zhou L."/>
            <person name="Li J."/>
            <person name="Wu Y."/>
            <person name="Ma Z."/>
            <person name="Armero A."/>
            <person name="Issali A.E."/>
            <person name="Liu N."/>
            <person name="Peng M."/>
            <person name="Yang Y."/>
        </authorList>
    </citation>
    <scope>NUCLEOTIDE SEQUENCE</scope>
    <source>
        <tissue evidence="2">Spear leaf of Hainan Tall coconut</tissue>
    </source>
</reference>